<reference evidence="3 4" key="1">
    <citation type="submission" date="2019-12" db="EMBL/GenBank/DDBJ databases">
        <authorList>
            <person name="Feng G."/>
            <person name="Zhu H."/>
        </authorList>
    </citation>
    <scope>NUCLEOTIDE SEQUENCE [LARGE SCALE GENOMIC DNA]</scope>
    <source>
        <strain evidence="3 4">FGD1</strain>
    </source>
</reference>
<evidence type="ECO:0000313" key="4">
    <source>
        <dbReference type="Proteomes" id="UP000465810"/>
    </source>
</evidence>
<gene>
    <name evidence="3" type="ORF">GR702_10845</name>
</gene>
<dbReference type="EMBL" id="WVTD01000007">
    <property type="protein sequence ID" value="MYL98262.1"/>
    <property type="molecule type" value="Genomic_DNA"/>
</dbReference>
<feature type="region of interest" description="Disordered" evidence="1">
    <location>
        <begin position="23"/>
        <end position="47"/>
    </location>
</feature>
<dbReference type="Proteomes" id="UP000465810">
    <property type="component" value="Unassembled WGS sequence"/>
</dbReference>
<sequence length="200" mass="22102">MTFASALMYPFLLLLPAAGASDGPLGPEGASGEPAGGEPVPARAWPDLELPLPKADPRYSGRLVDKAFPQDAWQVRIEQRMTIRITPRSAAPMPPDMFVGMPGGDGVPQFVERKIGKCLAASSIASVRPDRANRLLLFMRDRRIVSAELDRSCRARDFYSGFLLERSEDGRICVDRDTLLSRSGMNCKLTRLRELVEQDR</sequence>
<keyword evidence="4" id="KW-1185">Reference proteome</keyword>
<comment type="caution">
    <text evidence="3">The sequence shown here is derived from an EMBL/GenBank/DDBJ whole genome shotgun (WGS) entry which is preliminary data.</text>
</comment>
<evidence type="ECO:0000313" key="3">
    <source>
        <dbReference type="EMBL" id="MYL98262.1"/>
    </source>
</evidence>
<evidence type="ECO:0000256" key="1">
    <source>
        <dbReference type="SAM" id="MobiDB-lite"/>
    </source>
</evidence>
<feature type="compositionally biased region" description="Low complexity" evidence="1">
    <location>
        <begin position="23"/>
        <end position="42"/>
    </location>
</feature>
<proteinExistence type="predicted"/>
<dbReference type="AlphaFoldDB" id="A0A7X4GGN3"/>
<dbReference type="RefSeq" id="WP_160985913.1">
    <property type="nucleotide sequence ID" value="NZ_WVTD01000007.1"/>
</dbReference>
<accession>A0A7X4GGN3</accession>
<keyword evidence="2" id="KW-0732">Signal</keyword>
<name>A0A7X4GGN3_9SPHN</name>
<feature type="signal peptide" evidence="2">
    <location>
        <begin position="1"/>
        <end position="20"/>
    </location>
</feature>
<feature type="chain" id="PRO_5031257270" evidence="2">
    <location>
        <begin position="21"/>
        <end position="200"/>
    </location>
</feature>
<evidence type="ECO:0000256" key="2">
    <source>
        <dbReference type="SAM" id="SignalP"/>
    </source>
</evidence>
<protein>
    <submittedName>
        <fullName evidence="3">Uncharacterized protein</fullName>
    </submittedName>
</protein>
<organism evidence="3 4">
    <name type="scientific">Novosphingobium silvae</name>
    <dbReference type="NCBI Taxonomy" id="2692619"/>
    <lineage>
        <taxon>Bacteria</taxon>
        <taxon>Pseudomonadati</taxon>
        <taxon>Pseudomonadota</taxon>
        <taxon>Alphaproteobacteria</taxon>
        <taxon>Sphingomonadales</taxon>
        <taxon>Sphingomonadaceae</taxon>
        <taxon>Novosphingobium</taxon>
    </lineage>
</organism>